<dbReference type="AlphaFoldDB" id="A0A538TFL8"/>
<dbReference type="EMBL" id="VBOX01000079">
    <property type="protein sequence ID" value="TMQ62418.1"/>
    <property type="molecule type" value="Genomic_DNA"/>
</dbReference>
<dbReference type="Proteomes" id="UP000317366">
    <property type="component" value="Unassembled WGS sequence"/>
</dbReference>
<evidence type="ECO:0000256" key="1">
    <source>
        <dbReference type="ARBA" id="ARBA00004651"/>
    </source>
</evidence>
<feature type="transmembrane region" description="Helical" evidence="9">
    <location>
        <begin position="108"/>
        <end position="131"/>
    </location>
</feature>
<organism evidence="10 11">
    <name type="scientific">Eiseniibacteriota bacterium</name>
    <dbReference type="NCBI Taxonomy" id="2212470"/>
    <lineage>
        <taxon>Bacteria</taxon>
        <taxon>Candidatus Eiseniibacteriota</taxon>
    </lineage>
</organism>
<dbReference type="GO" id="GO:0015648">
    <property type="term" value="F:lipid-linked peptidoglycan transporter activity"/>
    <property type="evidence" value="ECO:0007669"/>
    <property type="project" value="TreeGrafter"/>
</dbReference>
<feature type="transmembrane region" description="Helical" evidence="9">
    <location>
        <begin position="183"/>
        <end position="203"/>
    </location>
</feature>
<evidence type="ECO:0000313" key="10">
    <source>
        <dbReference type="EMBL" id="TMQ62418.1"/>
    </source>
</evidence>
<dbReference type="InterPro" id="IPR051050">
    <property type="entry name" value="Lipid_II_flippase_MurJ/MviN"/>
</dbReference>
<evidence type="ECO:0000256" key="3">
    <source>
        <dbReference type="ARBA" id="ARBA00022692"/>
    </source>
</evidence>
<gene>
    <name evidence="10" type="primary">murJ</name>
    <name evidence="10" type="ORF">E6K77_07430</name>
</gene>
<dbReference type="CDD" id="cd13123">
    <property type="entry name" value="MATE_MurJ_like"/>
    <property type="match status" value="1"/>
</dbReference>
<evidence type="ECO:0000256" key="6">
    <source>
        <dbReference type="ARBA" id="ARBA00022989"/>
    </source>
</evidence>
<dbReference type="Pfam" id="PF03023">
    <property type="entry name" value="MurJ"/>
    <property type="match status" value="1"/>
</dbReference>
<evidence type="ECO:0000256" key="7">
    <source>
        <dbReference type="ARBA" id="ARBA00023136"/>
    </source>
</evidence>
<feature type="transmembrane region" description="Helical" evidence="9">
    <location>
        <begin position="158"/>
        <end position="176"/>
    </location>
</feature>
<sequence length="372" mass="39887">MTESREVPTPPDDAGAAHQAAPARETGLARAAGIVSLATLASRLLGLIREQIFAAFFGAGLAVDAFQVAFRIPNLLRDLFAEGAMSAAFVPTLTRVQETEGREAAMRLANLVMNFLVVTVSAICILGIVFADHIVPLMAPGFGQVPGKLELTTQMTRIMTPFLLLVALAAAVMGVLNTRRVFFIPAIAPTMLNLALIASGFLIAPICPRFGLEPIVGMAFGVLLGGLGQLFIQVPALWGQGFRWRPEISFRDPGVLRIVTLMAPAAVGLAATQVNIFVNTFLASLLPQGSVSWLNYAYRLMQLPIGLFGVAIATVTLAEVSRHAARKEMPELKRTISFSLRFGLFLTLPATMILMALAHPIVALLYQHGRFG</sequence>
<dbReference type="NCBIfam" id="TIGR01695">
    <property type="entry name" value="murJ_mviN"/>
    <property type="match status" value="1"/>
</dbReference>
<keyword evidence="2" id="KW-1003">Cell membrane</keyword>
<accession>A0A538TFL8</accession>
<evidence type="ECO:0000256" key="2">
    <source>
        <dbReference type="ARBA" id="ARBA00022475"/>
    </source>
</evidence>
<evidence type="ECO:0000313" key="11">
    <source>
        <dbReference type="Proteomes" id="UP000317366"/>
    </source>
</evidence>
<feature type="transmembrane region" description="Helical" evidence="9">
    <location>
        <begin position="258"/>
        <end position="283"/>
    </location>
</feature>
<evidence type="ECO:0000256" key="9">
    <source>
        <dbReference type="SAM" id="Phobius"/>
    </source>
</evidence>
<dbReference type="GO" id="GO:0005886">
    <property type="term" value="C:plasma membrane"/>
    <property type="evidence" value="ECO:0007669"/>
    <property type="project" value="UniProtKB-SubCell"/>
</dbReference>
<evidence type="ECO:0000256" key="5">
    <source>
        <dbReference type="ARBA" id="ARBA00022984"/>
    </source>
</evidence>
<feature type="transmembrane region" description="Helical" evidence="9">
    <location>
        <begin position="303"/>
        <end position="321"/>
    </location>
</feature>
<keyword evidence="3 9" id="KW-0812">Transmembrane</keyword>
<dbReference type="PANTHER" id="PTHR47019">
    <property type="entry name" value="LIPID II FLIPPASE MURJ"/>
    <property type="match status" value="1"/>
</dbReference>
<feature type="non-terminal residue" evidence="10">
    <location>
        <position position="372"/>
    </location>
</feature>
<feature type="region of interest" description="Disordered" evidence="8">
    <location>
        <begin position="1"/>
        <end position="21"/>
    </location>
</feature>
<reference evidence="10 11" key="1">
    <citation type="journal article" date="2019" name="Nat. Microbiol.">
        <title>Mediterranean grassland soil C-N compound turnover is dependent on rainfall and depth, and is mediated by genomically divergent microorganisms.</title>
        <authorList>
            <person name="Diamond S."/>
            <person name="Andeer P.F."/>
            <person name="Li Z."/>
            <person name="Crits-Christoph A."/>
            <person name="Burstein D."/>
            <person name="Anantharaman K."/>
            <person name="Lane K.R."/>
            <person name="Thomas B.C."/>
            <person name="Pan C."/>
            <person name="Northen T.R."/>
            <person name="Banfield J.F."/>
        </authorList>
    </citation>
    <scope>NUCLEOTIDE SEQUENCE [LARGE SCALE GENOMIC DNA]</scope>
    <source>
        <strain evidence="10">WS_7</strain>
    </source>
</reference>
<keyword evidence="4" id="KW-0133">Cell shape</keyword>
<evidence type="ECO:0000256" key="4">
    <source>
        <dbReference type="ARBA" id="ARBA00022960"/>
    </source>
</evidence>
<dbReference type="GO" id="GO:0009252">
    <property type="term" value="P:peptidoglycan biosynthetic process"/>
    <property type="evidence" value="ECO:0007669"/>
    <property type="project" value="UniProtKB-KW"/>
</dbReference>
<evidence type="ECO:0000256" key="8">
    <source>
        <dbReference type="SAM" id="MobiDB-lite"/>
    </source>
</evidence>
<keyword evidence="7 9" id="KW-0472">Membrane</keyword>
<protein>
    <submittedName>
        <fullName evidence="10">Murein biosynthesis integral membrane protein MurJ</fullName>
    </submittedName>
</protein>
<feature type="transmembrane region" description="Helical" evidence="9">
    <location>
        <begin position="215"/>
        <end position="238"/>
    </location>
</feature>
<comment type="subcellular location">
    <subcellularLocation>
        <location evidence="1">Cell membrane</location>
        <topology evidence="1">Multi-pass membrane protein</topology>
    </subcellularLocation>
</comment>
<dbReference type="PANTHER" id="PTHR47019:SF1">
    <property type="entry name" value="LIPID II FLIPPASE MURJ"/>
    <property type="match status" value="1"/>
</dbReference>
<feature type="transmembrane region" description="Helical" evidence="9">
    <location>
        <begin position="342"/>
        <end position="366"/>
    </location>
</feature>
<dbReference type="InterPro" id="IPR004268">
    <property type="entry name" value="MurJ"/>
</dbReference>
<comment type="caution">
    <text evidence="10">The sequence shown here is derived from an EMBL/GenBank/DDBJ whole genome shotgun (WGS) entry which is preliminary data.</text>
</comment>
<proteinExistence type="predicted"/>
<dbReference type="GO" id="GO:0034204">
    <property type="term" value="P:lipid translocation"/>
    <property type="evidence" value="ECO:0007669"/>
    <property type="project" value="TreeGrafter"/>
</dbReference>
<name>A0A538TFL8_UNCEI</name>
<feature type="compositionally biased region" description="Low complexity" evidence="8">
    <location>
        <begin position="12"/>
        <end position="21"/>
    </location>
</feature>
<dbReference type="GO" id="GO:0008360">
    <property type="term" value="P:regulation of cell shape"/>
    <property type="evidence" value="ECO:0007669"/>
    <property type="project" value="UniProtKB-KW"/>
</dbReference>
<keyword evidence="6 9" id="KW-1133">Transmembrane helix</keyword>
<keyword evidence="5" id="KW-0573">Peptidoglycan synthesis</keyword>
<dbReference type="PRINTS" id="PR01806">
    <property type="entry name" value="VIRFACTRMVIN"/>
</dbReference>